<organism evidence="1 2">
    <name type="scientific">Aaosphaeria arxii CBS 175.79</name>
    <dbReference type="NCBI Taxonomy" id="1450172"/>
    <lineage>
        <taxon>Eukaryota</taxon>
        <taxon>Fungi</taxon>
        <taxon>Dikarya</taxon>
        <taxon>Ascomycota</taxon>
        <taxon>Pezizomycotina</taxon>
        <taxon>Dothideomycetes</taxon>
        <taxon>Pleosporomycetidae</taxon>
        <taxon>Pleosporales</taxon>
        <taxon>Pleosporales incertae sedis</taxon>
        <taxon>Aaosphaeria</taxon>
    </lineage>
</organism>
<evidence type="ECO:0000313" key="1">
    <source>
        <dbReference type="EMBL" id="KAF2015680.1"/>
    </source>
</evidence>
<evidence type="ECO:0000313" key="2">
    <source>
        <dbReference type="Proteomes" id="UP000799778"/>
    </source>
</evidence>
<dbReference type="EMBL" id="ML978069">
    <property type="protein sequence ID" value="KAF2015680.1"/>
    <property type="molecule type" value="Genomic_DNA"/>
</dbReference>
<name>A0A6A5XSK5_9PLEO</name>
<protein>
    <submittedName>
        <fullName evidence="1">Uncharacterized protein</fullName>
    </submittedName>
</protein>
<dbReference type="RefSeq" id="XP_033384019.1">
    <property type="nucleotide sequence ID" value="XM_033525885.1"/>
</dbReference>
<accession>A0A6A5XSK5</accession>
<sequence>MSNFGRLETVYITCFNGTSGDNTEPSMSNKSWHPSRVHEILFPFWYFPNIGHIEVTDRWGKNVRPQASPCTTLLHQAPPLSRLHTLRIQGLWAEEDTVKLLLQRTPALKSFSWDRAIEDKFMCNLGKIKESLDGLRNTLVFLRFHASAVGDMAYVYQDTIHVVQQELGSFCSYTALTDMEISLATLVGERKAVTSLGGLLPPGLKRLVILDDFMSDSTAFHPTAIPDHADWYEEKYLAVIRSYIEEFKTATPHLKDLVMDMRSTGVYQGDPDVYQIDERGCSNLAFMVHDRLDQPCKDNGIRLTFKPGEQSDYYLDAAWDTVWDSTTN</sequence>
<gene>
    <name evidence="1" type="ORF">BU24DRAFT_408881</name>
</gene>
<keyword evidence="2" id="KW-1185">Reference proteome</keyword>
<proteinExistence type="predicted"/>
<dbReference type="GeneID" id="54283282"/>
<dbReference type="Proteomes" id="UP000799778">
    <property type="component" value="Unassembled WGS sequence"/>
</dbReference>
<dbReference type="OrthoDB" id="4191831at2759"/>
<dbReference type="AlphaFoldDB" id="A0A6A5XSK5"/>
<reference evidence="1" key="1">
    <citation type="journal article" date="2020" name="Stud. Mycol.">
        <title>101 Dothideomycetes genomes: a test case for predicting lifestyles and emergence of pathogens.</title>
        <authorList>
            <person name="Haridas S."/>
            <person name="Albert R."/>
            <person name="Binder M."/>
            <person name="Bloem J."/>
            <person name="Labutti K."/>
            <person name="Salamov A."/>
            <person name="Andreopoulos B."/>
            <person name="Baker S."/>
            <person name="Barry K."/>
            <person name="Bills G."/>
            <person name="Bluhm B."/>
            <person name="Cannon C."/>
            <person name="Castanera R."/>
            <person name="Culley D."/>
            <person name="Daum C."/>
            <person name="Ezra D."/>
            <person name="Gonzalez J."/>
            <person name="Henrissat B."/>
            <person name="Kuo A."/>
            <person name="Liang C."/>
            <person name="Lipzen A."/>
            <person name="Lutzoni F."/>
            <person name="Magnuson J."/>
            <person name="Mondo S."/>
            <person name="Nolan M."/>
            <person name="Ohm R."/>
            <person name="Pangilinan J."/>
            <person name="Park H.-J."/>
            <person name="Ramirez L."/>
            <person name="Alfaro M."/>
            <person name="Sun H."/>
            <person name="Tritt A."/>
            <person name="Yoshinaga Y."/>
            <person name="Zwiers L.-H."/>
            <person name="Turgeon B."/>
            <person name="Goodwin S."/>
            <person name="Spatafora J."/>
            <person name="Crous P."/>
            <person name="Grigoriev I."/>
        </authorList>
    </citation>
    <scope>NUCLEOTIDE SEQUENCE</scope>
    <source>
        <strain evidence="1">CBS 175.79</strain>
    </source>
</reference>